<dbReference type="Pfam" id="PF00389">
    <property type="entry name" value="2-Hacid_dh"/>
    <property type="match status" value="1"/>
</dbReference>
<organism evidence="4 5">
    <name type="scientific">Frigidibacter albus</name>
    <dbReference type="NCBI Taxonomy" id="1465486"/>
    <lineage>
        <taxon>Bacteria</taxon>
        <taxon>Pseudomonadati</taxon>
        <taxon>Pseudomonadota</taxon>
        <taxon>Alphaproteobacteria</taxon>
        <taxon>Rhodobacterales</taxon>
        <taxon>Paracoccaceae</taxon>
        <taxon>Frigidibacter</taxon>
    </lineage>
</organism>
<feature type="non-terminal residue" evidence="4">
    <location>
        <position position="107"/>
    </location>
</feature>
<keyword evidence="5" id="KW-1185">Reference proteome</keyword>
<feature type="domain" description="D-isomer specific 2-hydroxyacid dehydrogenase catalytic" evidence="3">
    <location>
        <begin position="10"/>
        <end position="107"/>
    </location>
</feature>
<gene>
    <name evidence="4" type="ORF">GS660_13910</name>
</gene>
<dbReference type="Proteomes" id="UP000477083">
    <property type="component" value="Unassembled WGS sequence"/>
</dbReference>
<comment type="caution">
    <text evidence="4">The sequence shown here is derived from an EMBL/GenBank/DDBJ whole genome shotgun (WGS) entry which is preliminary data.</text>
</comment>
<sequence>MKPDLLVAYPTRPRQMALLAEAYTIHRLDLAEDKVAMLVEVGPRCTAMLCNGHVTIDEAFLAQVPNLRIAASSSVGYDTIDVPALTRAGVRLTNTPDVLTDDVADTA</sequence>
<evidence type="ECO:0000259" key="3">
    <source>
        <dbReference type="Pfam" id="PF00389"/>
    </source>
</evidence>
<dbReference type="AlphaFoldDB" id="A0A6L8VIM9"/>
<keyword evidence="2" id="KW-0520">NAD</keyword>
<dbReference type="PANTHER" id="PTHR10996">
    <property type="entry name" value="2-HYDROXYACID DEHYDROGENASE-RELATED"/>
    <property type="match status" value="1"/>
</dbReference>
<dbReference type="EMBL" id="WWNR01000009">
    <property type="protein sequence ID" value="MZQ90185.1"/>
    <property type="molecule type" value="Genomic_DNA"/>
</dbReference>
<reference evidence="4 5" key="1">
    <citation type="submission" date="2020-01" db="EMBL/GenBank/DDBJ databases">
        <title>Frigidibacter albus SP32T (=CGMCC 1.13995T).</title>
        <authorList>
            <person name="Liao X."/>
        </authorList>
    </citation>
    <scope>NUCLEOTIDE SEQUENCE [LARGE SCALE GENOMIC DNA]</scope>
    <source>
        <strain evidence="4 5">SP32</strain>
    </source>
</reference>
<evidence type="ECO:0000256" key="2">
    <source>
        <dbReference type="ARBA" id="ARBA00023027"/>
    </source>
</evidence>
<protein>
    <submittedName>
        <fullName evidence="4">2-hydroxyacid dehydrogenase</fullName>
    </submittedName>
</protein>
<dbReference type="PANTHER" id="PTHR10996:SF178">
    <property type="entry name" value="2-HYDROXYACID DEHYDROGENASE YGL185C-RELATED"/>
    <property type="match status" value="1"/>
</dbReference>
<dbReference type="Gene3D" id="3.40.50.720">
    <property type="entry name" value="NAD(P)-binding Rossmann-like Domain"/>
    <property type="match status" value="1"/>
</dbReference>
<accession>A0A6L8VIM9</accession>
<evidence type="ECO:0000256" key="1">
    <source>
        <dbReference type="ARBA" id="ARBA00023002"/>
    </source>
</evidence>
<dbReference type="InterPro" id="IPR050223">
    <property type="entry name" value="D-isomer_2-hydroxyacid_DH"/>
</dbReference>
<dbReference type="InterPro" id="IPR006139">
    <property type="entry name" value="D-isomer_2_OHA_DH_cat_dom"/>
</dbReference>
<keyword evidence="1" id="KW-0560">Oxidoreductase</keyword>
<evidence type="ECO:0000313" key="5">
    <source>
        <dbReference type="Proteomes" id="UP000477083"/>
    </source>
</evidence>
<dbReference type="GO" id="GO:0016618">
    <property type="term" value="F:hydroxypyruvate reductase [NAD(P)H] activity"/>
    <property type="evidence" value="ECO:0007669"/>
    <property type="project" value="TreeGrafter"/>
</dbReference>
<dbReference type="GO" id="GO:0030267">
    <property type="term" value="F:glyoxylate reductase (NADPH) activity"/>
    <property type="evidence" value="ECO:0007669"/>
    <property type="project" value="TreeGrafter"/>
</dbReference>
<proteinExistence type="predicted"/>
<evidence type="ECO:0000313" key="4">
    <source>
        <dbReference type="EMBL" id="MZQ90185.1"/>
    </source>
</evidence>
<dbReference type="GO" id="GO:0051287">
    <property type="term" value="F:NAD binding"/>
    <property type="evidence" value="ECO:0007669"/>
    <property type="project" value="InterPro"/>
</dbReference>
<dbReference type="SUPFAM" id="SSF52283">
    <property type="entry name" value="Formate/glycerate dehydrogenase catalytic domain-like"/>
    <property type="match status" value="1"/>
</dbReference>
<dbReference type="GO" id="GO:0005829">
    <property type="term" value="C:cytosol"/>
    <property type="evidence" value="ECO:0007669"/>
    <property type="project" value="TreeGrafter"/>
</dbReference>
<name>A0A6L8VIM9_9RHOB</name>